<name>A0A819DAP6_9BILA</name>
<dbReference type="PANTHER" id="PTHR24104:SF25">
    <property type="entry name" value="PROTEIN LIN-41"/>
    <property type="match status" value="1"/>
</dbReference>
<reference evidence="4" key="1">
    <citation type="submission" date="2021-02" db="EMBL/GenBank/DDBJ databases">
        <authorList>
            <person name="Nowell W R."/>
        </authorList>
    </citation>
    <scope>NUCLEOTIDE SEQUENCE</scope>
</reference>
<proteinExistence type="predicted"/>
<accession>A0A819DAP6</accession>
<protein>
    <recommendedName>
        <fullName evidence="6">NHL repeat containing protein</fullName>
    </recommendedName>
</protein>
<dbReference type="EMBL" id="CAJOAZ010001486">
    <property type="protein sequence ID" value="CAF3820652.1"/>
    <property type="molecule type" value="Genomic_DNA"/>
</dbReference>
<evidence type="ECO:0000256" key="2">
    <source>
        <dbReference type="PROSITE-ProRule" id="PRU00504"/>
    </source>
</evidence>
<keyword evidence="1" id="KW-0677">Repeat</keyword>
<dbReference type="Gene3D" id="2.40.10.500">
    <property type="match status" value="1"/>
</dbReference>
<dbReference type="AlphaFoldDB" id="A0A819DAP6"/>
<keyword evidence="3" id="KW-0732">Signal</keyword>
<feature type="chain" id="PRO_5032393094" description="NHL repeat containing protein" evidence="3">
    <location>
        <begin position="23"/>
        <end position="1019"/>
    </location>
</feature>
<gene>
    <name evidence="4" type="ORF">OXD698_LOCUS19422</name>
</gene>
<dbReference type="CDD" id="cd05819">
    <property type="entry name" value="NHL"/>
    <property type="match status" value="3"/>
</dbReference>
<dbReference type="Gene3D" id="2.120.10.30">
    <property type="entry name" value="TolB, C-terminal domain"/>
    <property type="match status" value="3"/>
</dbReference>
<feature type="signal peptide" evidence="3">
    <location>
        <begin position="1"/>
        <end position="22"/>
    </location>
</feature>
<dbReference type="SUPFAM" id="SSF101898">
    <property type="entry name" value="NHL repeat"/>
    <property type="match status" value="1"/>
</dbReference>
<feature type="repeat" description="NHL" evidence="2">
    <location>
        <begin position="475"/>
        <end position="514"/>
    </location>
</feature>
<feature type="repeat" description="NHL" evidence="2">
    <location>
        <begin position="178"/>
        <end position="217"/>
    </location>
</feature>
<evidence type="ECO:0000313" key="5">
    <source>
        <dbReference type="Proteomes" id="UP000663844"/>
    </source>
</evidence>
<evidence type="ECO:0000256" key="1">
    <source>
        <dbReference type="ARBA" id="ARBA00022737"/>
    </source>
</evidence>
<evidence type="ECO:0000256" key="3">
    <source>
        <dbReference type="SAM" id="SignalP"/>
    </source>
</evidence>
<dbReference type="SUPFAM" id="SSF63829">
    <property type="entry name" value="Calcium-dependent phosphotriesterase"/>
    <property type="match status" value="1"/>
</dbReference>
<dbReference type="PANTHER" id="PTHR24104">
    <property type="entry name" value="E3 UBIQUITIN-PROTEIN LIGASE NHLRC1-RELATED"/>
    <property type="match status" value="1"/>
</dbReference>
<dbReference type="InterPro" id="IPR011042">
    <property type="entry name" value="6-blade_b-propeller_TolB-like"/>
</dbReference>
<dbReference type="InterPro" id="IPR001258">
    <property type="entry name" value="NHL_repeat"/>
</dbReference>
<evidence type="ECO:0000313" key="4">
    <source>
        <dbReference type="EMBL" id="CAF3820652.1"/>
    </source>
</evidence>
<dbReference type="Proteomes" id="UP000663844">
    <property type="component" value="Unassembled WGS sequence"/>
</dbReference>
<organism evidence="4 5">
    <name type="scientific">Adineta steineri</name>
    <dbReference type="NCBI Taxonomy" id="433720"/>
    <lineage>
        <taxon>Eukaryota</taxon>
        <taxon>Metazoa</taxon>
        <taxon>Spiralia</taxon>
        <taxon>Gnathifera</taxon>
        <taxon>Rotifera</taxon>
        <taxon>Eurotatoria</taxon>
        <taxon>Bdelloidea</taxon>
        <taxon>Adinetida</taxon>
        <taxon>Adinetidae</taxon>
        <taxon>Adineta</taxon>
    </lineage>
</organism>
<comment type="caution">
    <text evidence="4">The sequence shown here is derived from an EMBL/GenBank/DDBJ whole genome shotgun (WGS) entry which is preliminary data.</text>
</comment>
<dbReference type="PROSITE" id="PS51125">
    <property type="entry name" value="NHL"/>
    <property type="match status" value="2"/>
</dbReference>
<evidence type="ECO:0008006" key="6">
    <source>
        <dbReference type="Google" id="ProtNLM"/>
    </source>
</evidence>
<dbReference type="GO" id="GO:0008270">
    <property type="term" value="F:zinc ion binding"/>
    <property type="evidence" value="ECO:0007669"/>
    <property type="project" value="UniProtKB-KW"/>
</dbReference>
<dbReference type="InterPro" id="IPR050952">
    <property type="entry name" value="TRIM-NHL_E3_ligases"/>
</dbReference>
<sequence length="1019" mass="114023">MMGNMSVFIIILLIILKNETLALSFNQPKFSPTPIWNSNGITFANQSIVGEEPCAIFVNTNNTIYAANQENNSIVIWHEESVNPTNIIFGNFTRSTSLFVTSNGDIYIDDGAENGRVQRWIAETGIFVKVMNINSSCYGLFVDINDTLYCSMYDHHQVLKRSLNDAVINSNHVAAGTGSGGSESNQLYYPTGIFVDVNLDLYVADYRNDRVQLFQPGELNGITVAGSQSLNPTISLHRPTGAILDAEKYLFIVELLNHRIVRSDLSGFRCLVGCYGDGSQSNQLNEPSSLSFDHSGNMFVIDTLNSRIQKFLLMKDSFVLSFNQPKFCSTATWNSNGITLANQSIVGQYPTVIFVNTNNTIYAANQENNTIVIWQEESATPTKIIHNNFTGSDSLFVTSNGDIYINDGYKNGQVQKWIAETSTFVTVMNVNSLCAGLFVDIYDTLYCSMRDHHQVVKRPLNDAVTNSNLVAAGTGITGSSSNQLDSPCGIFVDVNLDLYVADYRNDRVQLFQSEKSNGITVAGHGSRSPIITLLRPSAIILDAEKYLFILDSSNSRIVGSGLNDFRCIVGCHGSGSQSNQLNFPFSFSFNRYRDIIVADFLNHRIQKFQLFKESCDNSSPIKSVYLSSLTPNTSIYFQDCSAFGSYYEAIQTDVTITGYYTFQVNSEMKSMYAYIYTNNFNPFKVSKNVLNHTGDSRNQGQFKLTAVLEANMKYVFVMTTSSPNITGNVSIQVFGPSYIGFNLIMNTSSVVQTIYASELTKKSSQYWRDCTSSKSYYEAIQVNAHRSGLYTFVSKSNMNTYGSIYKDYFNPSNPLGNRYSHDNNSCNQKEFRFTVALEISIIYILVVTTFTSDTVGEFSIFISGPNNVDLKNINYPPVTQKPPALFQQPNYSSELTTNSQTYSRDCQKSNYYYETIRMNVMKNGYYGLKSASSINTFGDIYKDDFNPMDPFENLLIQDYQSCADKDFTFIANLHTGTKYILVVTTLSPNITGNFSILTTGINTIILNRYGKYFILFVNH</sequence>